<dbReference type="OrthoDB" id="6129396at2759"/>
<dbReference type="EMBL" id="CAJPWZ010000965">
    <property type="protein sequence ID" value="CAG2204572.1"/>
    <property type="molecule type" value="Genomic_DNA"/>
</dbReference>
<accession>A0A8S3R9P6</accession>
<dbReference type="Proteomes" id="UP000683360">
    <property type="component" value="Unassembled WGS sequence"/>
</dbReference>
<name>A0A8S3R9P6_MYTED</name>
<comment type="caution">
    <text evidence="1">The sequence shown here is derived from an EMBL/GenBank/DDBJ whole genome shotgun (WGS) entry which is preliminary data.</text>
</comment>
<organism evidence="1 2">
    <name type="scientific">Mytilus edulis</name>
    <name type="common">Blue mussel</name>
    <dbReference type="NCBI Taxonomy" id="6550"/>
    <lineage>
        <taxon>Eukaryota</taxon>
        <taxon>Metazoa</taxon>
        <taxon>Spiralia</taxon>
        <taxon>Lophotrochozoa</taxon>
        <taxon>Mollusca</taxon>
        <taxon>Bivalvia</taxon>
        <taxon>Autobranchia</taxon>
        <taxon>Pteriomorphia</taxon>
        <taxon>Mytilida</taxon>
        <taxon>Mytiloidea</taxon>
        <taxon>Mytilidae</taxon>
        <taxon>Mytilinae</taxon>
        <taxon>Mytilus</taxon>
    </lineage>
</organism>
<gene>
    <name evidence="1" type="ORF">MEDL_18995</name>
</gene>
<evidence type="ECO:0000313" key="2">
    <source>
        <dbReference type="Proteomes" id="UP000683360"/>
    </source>
</evidence>
<sequence>MNCYIDQSCTAVQCCIDVNELGQSLEIGVEIDPCDFMLTVRIEKLNFDVTLYDYIWDCTMNSSLPMLPSDVSCFITDTCTGIQCCVINLYYNKHLISFLLDSCNKRISISIEKIQYNNTLLVSNLDSPWTLQYNEHSLSSGSNLEDWMISDFLDGLGISPYLHVEQCSRLSSPFYPSCANNINLPQIPEPTSCYLDTSCTKVECCVDVDFIPYSFHTYLNIDPCKQRITVGIEKFHRNISLTNYQWGIEDFSGESMYLVSLNMSVCFESNKPCHVSAQILNHSWLTKALCAWDTSFISQVMYFSLADWLQTKEMSLPLPDYGQLLLFEDVGIAPYLQDDQSCPLYTPAMPSIEIPCHLSALCTGIECCVHSSKLNRDFHTIVLVDPCSFVVTVGIEDFVYNTSITEFFPLDAFIYRFSISKWKNERGLAKNDSLDSIAASELFEHLGLSYYLLSMRCNNFSDLYSPSIKVCTGDVDLPVLSEDLTCYLGDTCDTVSCCVDVEDLGRTMEVSLSIDHCNMKLTLQLERLSEEISLVDYKWGTLMKHGLVGVLRTETIVYNLAAENSYMVYFNMLVCLETNGTCSVNEVILDGRKIIKEVCDRSKENEFSLDAWLEEKNLPKSRENLPKWAEVQLKQDLIINQFLKAKPCNIKTYNENGSKNADVKVTPADHYNSFSCIISKDNKSVECCVNLPFLNTSVRTVFRIIQCRNNLRLEIDNLVHNFKLSEISYGNFYTFGLLGIVNIKYIIDTPSLDTFSFTLNISVCMEPNNACEFEIEVFKDVVVDQQSCDQAPGFLNPSFSLEDWLASRNTDLGNITDITANDLMTELGLSDYMGWSNICDVNLVPYNGSVNGWNNGKQEKVEIHGVLQLVFAIHHIPSEKLFSLDVKIKSCFEGNSSVCLYEYTVMDNSQLLYSECDLTVERAPFKGLNLKYIL</sequence>
<proteinExistence type="predicted"/>
<protein>
    <submittedName>
        <fullName evidence="1">Uncharacterized protein</fullName>
    </submittedName>
</protein>
<reference evidence="1" key="1">
    <citation type="submission" date="2021-03" db="EMBL/GenBank/DDBJ databases">
        <authorList>
            <person name="Bekaert M."/>
        </authorList>
    </citation>
    <scope>NUCLEOTIDE SEQUENCE</scope>
</reference>
<keyword evidence="2" id="KW-1185">Reference proteome</keyword>
<evidence type="ECO:0000313" key="1">
    <source>
        <dbReference type="EMBL" id="CAG2204572.1"/>
    </source>
</evidence>
<dbReference type="AlphaFoldDB" id="A0A8S3R9P6"/>